<dbReference type="InterPro" id="IPR011650">
    <property type="entry name" value="Peptidase_M20_dimer"/>
</dbReference>
<dbReference type="PANTHER" id="PTHR43808:SF8">
    <property type="entry name" value="PEPTIDASE M20 DIMERISATION DOMAIN-CONTAINING PROTEIN"/>
    <property type="match status" value="1"/>
</dbReference>
<evidence type="ECO:0000256" key="5">
    <source>
        <dbReference type="ARBA" id="ARBA00022833"/>
    </source>
</evidence>
<dbReference type="PROSITE" id="PS00758">
    <property type="entry name" value="ARGE_DAPE_CPG2_1"/>
    <property type="match status" value="1"/>
</dbReference>
<dbReference type="Pfam" id="PF01546">
    <property type="entry name" value="Peptidase_M20"/>
    <property type="match status" value="1"/>
</dbReference>
<dbReference type="Pfam" id="PF07687">
    <property type="entry name" value="M20_dimer"/>
    <property type="match status" value="1"/>
</dbReference>
<evidence type="ECO:0000256" key="3">
    <source>
        <dbReference type="ARBA" id="ARBA00022723"/>
    </source>
</evidence>
<dbReference type="InterPro" id="IPR001261">
    <property type="entry name" value="ArgE/DapE_CS"/>
</dbReference>
<dbReference type="Gene3D" id="3.30.70.360">
    <property type="match status" value="1"/>
</dbReference>
<organism evidence="7">
    <name type="scientific">uncultured Thermomicrobiales bacterium</name>
    <dbReference type="NCBI Taxonomy" id="1645740"/>
    <lineage>
        <taxon>Bacteria</taxon>
        <taxon>Pseudomonadati</taxon>
        <taxon>Thermomicrobiota</taxon>
        <taxon>Thermomicrobia</taxon>
        <taxon>Thermomicrobiales</taxon>
        <taxon>environmental samples</taxon>
    </lineage>
</organism>
<dbReference type="PANTHER" id="PTHR43808">
    <property type="entry name" value="ACETYLORNITHINE DEACETYLASE"/>
    <property type="match status" value="1"/>
</dbReference>
<evidence type="ECO:0000313" key="7">
    <source>
        <dbReference type="EMBL" id="CAA9557369.1"/>
    </source>
</evidence>
<dbReference type="Gene3D" id="1.10.150.900">
    <property type="match status" value="1"/>
</dbReference>
<proteinExistence type="inferred from homology"/>
<evidence type="ECO:0000256" key="2">
    <source>
        <dbReference type="ARBA" id="ARBA00006247"/>
    </source>
</evidence>
<evidence type="ECO:0000259" key="6">
    <source>
        <dbReference type="Pfam" id="PF07687"/>
    </source>
</evidence>
<comment type="cofactor">
    <cofactor evidence="1">
        <name>Zn(2+)</name>
        <dbReference type="ChEBI" id="CHEBI:29105"/>
    </cofactor>
</comment>
<dbReference type="AlphaFoldDB" id="A0A6J4UVJ8"/>
<dbReference type="GO" id="GO:0046872">
    <property type="term" value="F:metal ion binding"/>
    <property type="evidence" value="ECO:0007669"/>
    <property type="project" value="UniProtKB-KW"/>
</dbReference>
<name>A0A6J4UVJ8_9BACT</name>
<comment type="similarity">
    <text evidence="2">Belongs to the peptidase M20A family.</text>
</comment>
<evidence type="ECO:0000256" key="1">
    <source>
        <dbReference type="ARBA" id="ARBA00001947"/>
    </source>
</evidence>
<dbReference type="InterPro" id="IPR036264">
    <property type="entry name" value="Bact_exopeptidase_dim_dom"/>
</dbReference>
<sequence length="450" mass="48041">MTATVAPVDQALTDEAVRHLRALIRLDTTNPPGAEDAAARYIADTCREAGIEAEVVGGAPGRGNVAARLRAASPLARPLMLTGHTDVVSVEHDRWTVDPFGGELRDGYVWGRGALDMKSQVAAELAVLLRLKRDGVALDRDITLVAFADEEAGGEWGASWVWNHRRDLLDAEYAINEGGGEAIRLGGQTFYLCQAGEKGTARLRLTARAAPGHASIPRDDTAMRRLGEALVRLHGWEPPTILTGPVRQLLATVGPSLDGDGPVAVERILAEPSPRWADIAALGFDDDTRSLLRATTRNTAVPTIVHGGHRINVIPSEVVLDVDGRILPGEDPDVWRDQVQAVVGDGIEVELLSRDAGIAADPASPLFDAIAATIDALDPGARVAPYLVSGGTDAANLPGIKVYGFFPFPPSERVGEYTPLVHGHDERIAVADLAFATRFLHDLVRRFCGA</sequence>
<dbReference type="SUPFAM" id="SSF53187">
    <property type="entry name" value="Zn-dependent exopeptidases"/>
    <property type="match status" value="1"/>
</dbReference>
<accession>A0A6J4UVJ8</accession>
<dbReference type="EMBL" id="CADCWG010000149">
    <property type="protein sequence ID" value="CAA9557369.1"/>
    <property type="molecule type" value="Genomic_DNA"/>
</dbReference>
<keyword evidence="4" id="KW-0378">Hydrolase</keyword>
<dbReference type="SUPFAM" id="SSF55031">
    <property type="entry name" value="Bacterial exopeptidase dimerisation domain"/>
    <property type="match status" value="1"/>
</dbReference>
<feature type="domain" description="Peptidase M20 dimerisation" evidence="6">
    <location>
        <begin position="196"/>
        <end position="344"/>
    </location>
</feature>
<dbReference type="GO" id="GO:0016787">
    <property type="term" value="F:hydrolase activity"/>
    <property type="evidence" value="ECO:0007669"/>
    <property type="project" value="UniProtKB-KW"/>
</dbReference>
<dbReference type="InterPro" id="IPR050072">
    <property type="entry name" value="Peptidase_M20A"/>
</dbReference>
<protein>
    <submittedName>
        <fullName evidence="7">Peptidase M20</fullName>
    </submittedName>
</protein>
<dbReference type="Gene3D" id="3.40.630.10">
    <property type="entry name" value="Zn peptidases"/>
    <property type="match status" value="1"/>
</dbReference>
<gene>
    <name evidence="7" type="ORF">AVDCRST_MAG49-2208</name>
</gene>
<evidence type="ECO:0000256" key="4">
    <source>
        <dbReference type="ARBA" id="ARBA00022801"/>
    </source>
</evidence>
<reference evidence="7" key="1">
    <citation type="submission" date="2020-02" db="EMBL/GenBank/DDBJ databases">
        <authorList>
            <person name="Meier V. D."/>
        </authorList>
    </citation>
    <scope>NUCLEOTIDE SEQUENCE</scope>
    <source>
        <strain evidence="7">AVDCRST_MAG49</strain>
    </source>
</reference>
<keyword evidence="3" id="KW-0479">Metal-binding</keyword>
<dbReference type="InterPro" id="IPR002933">
    <property type="entry name" value="Peptidase_M20"/>
</dbReference>
<keyword evidence="5" id="KW-0862">Zinc</keyword>